<protein>
    <submittedName>
        <fullName evidence="2">Uncharacterized protein</fullName>
    </submittedName>
</protein>
<keyword evidence="1" id="KW-1133">Transmembrane helix</keyword>
<accession>A0A0F9IIT3</accession>
<proteinExistence type="predicted"/>
<name>A0A0F9IIT3_9ZZZZ</name>
<dbReference type="EMBL" id="LAZR01020907">
    <property type="protein sequence ID" value="KKL87182.1"/>
    <property type="molecule type" value="Genomic_DNA"/>
</dbReference>
<feature type="transmembrane region" description="Helical" evidence="1">
    <location>
        <begin position="6"/>
        <end position="27"/>
    </location>
</feature>
<dbReference type="AlphaFoldDB" id="A0A0F9IIT3"/>
<evidence type="ECO:0000256" key="1">
    <source>
        <dbReference type="SAM" id="Phobius"/>
    </source>
</evidence>
<evidence type="ECO:0000313" key="2">
    <source>
        <dbReference type="EMBL" id="KKL87182.1"/>
    </source>
</evidence>
<reference evidence="2" key="1">
    <citation type="journal article" date="2015" name="Nature">
        <title>Complex archaea that bridge the gap between prokaryotes and eukaryotes.</title>
        <authorList>
            <person name="Spang A."/>
            <person name="Saw J.H."/>
            <person name="Jorgensen S.L."/>
            <person name="Zaremba-Niedzwiedzka K."/>
            <person name="Martijn J."/>
            <person name="Lind A.E."/>
            <person name="van Eijk R."/>
            <person name="Schleper C."/>
            <person name="Guy L."/>
            <person name="Ettema T.J."/>
        </authorList>
    </citation>
    <scope>NUCLEOTIDE SEQUENCE</scope>
</reference>
<comment type="caution">
    <text evidence="2">The sequence shown here is derived from an EMBL/GenBank/DDBJ whole genome shotgun (WGS) entry which is preliminary data.</text>
</comment>
<organism evidence="2">
    <name type="scientific">marine sediment metagenome</name>
    <dbReference type="NCBI Taxonomy" id="412755"/>
    <lineage>
        <taxon>unclassified sequences</taxon>
        <taxon>metagenomes</taxon>
        <taxon>ecological metagenomes</taxon>
    </lineage>
</organism>
<feature type="transmembrane region" description="Helical" evidence="1">
    <location>
        <begin position="67"/>
        <end position="89"/>
    </location>
</feature>
<keyword evidence="1" id="KW-0472">Membrane</keyword>
<keyword evidence="1" id="KW-0812">Transmembrane</keyword>
<sequence length="116" mass="13133">MELQPEQILIAAGLGTALVWLVTVVWIGVFKQEKPRENVMKVIVFAASTLLAFYWTPIELPDPSAGIYPFVTALLVSATTIFKISQLVYDKVWQPFTNFVAKNVRFLSFLSVRRVK</sequence>
<gene>
    <name evidence="2" type="ORF">LCGC14_1937270</name>
</gene>
<feature type="transmembrane region" description="Helical" evidence="1">
    <location>
        <begin position="39"/>
        <end position="55"/>
    </location>
</feature>